<gene>
    <name evidence="9" type="ORF">SAMN05444342_0313</name>
    <name evidence="8" type="ORF">ZOD2009_19948</name>
</gene>
<reference evidence="9" key="2">
    <citation type="submission" date="2016-11" db="EMBL/GenBank/DDBJ databases">
        <authorList>
            <person name="Jaros S."/>
            <person name="Januszkiewicz K."/>
            <person name="Wedrychowicz H."/>
        </authorList>
    </citation>
    <scope>NUCLEOTIDE SEQUENCE [LARGE SCALE GENOMIC DNA]</scope>
    <source>
        <strain evidence="9">DX253</strain>
    </source>
</reference>
<dbReference type="STRING" id="797209.GCA_000376445_00626"/>
<dbReference type="Proteomes" id="UP000184203">
    <property type="component" value="Unassembled WGS sequence"/>
</dbReference>
<dbReference type="PANTHER" id="PTHR43806">
    <property type="entry name" value="PEPTIDASE S8"/>
    <property type="match status" value="1"/>
</dbReference>
<dbReference type="Pfam" id="PF00082">
    <property type="entry name" value="Peptidase_S8"/>
    <property type="match status" value="1"/>
</dbReference>
<evidence type="ECO:0000313" key="9">
    <source>
        <dbReference type="EMBL" id="SHK02395.1"/>
    </source>
</evidence>
<dbReference type="GO" id="GO:0004252">
    <property type="term" value="F:serine-type endopeptidase activity"/>
    <property type="evidence" value="ECO:0007669"/>
    <property type="project" value="UniProtKB-UniRule"/>
</dbReference>
<dbReference type="InterPro" id="IPR023827">
    <property type="entry name" value="Peptidase_S8_Asp-AS"/>
</dbReference>
<evidence type="ECO:0000256" key="6">
    <source>
        <dbReference type="PROSITE-ProRule" id="PRU01240"/>
    </source>
</evidence>
<dbReference type="InterPro" id="IPR037045">
    <property type="entry name" value="S8pro/Inhibitor_I9_sf"/>
</dbReference>
<sequence>MSKEIKNATRRSVLKATGVSMVGVGASGVAAGKRELRGVNIGFESRAGRRLALESANDVVREFSGIDAVTIRVPEAAISALESAPGVTYVEENGTMHALGETLPWGVDRVDGEVATANGATGTGVDVAVVDTGIDANHPDLQANVGSGKSFVGSSWSDDNGHGTHVAGTIAAVDNYSGVVGVAPGATLHAVKVLSSTGAGSYSDIAAGIEWAADHGHDVINLSLGGSSSSSTVDAAVQYAYDNGCLLVGAAGGSGPCSGGCVGYPASASEVIAVSATNQSDDIASFSSRGPEIELAAPGQDIESTYWDDTYETLSGTSMATAHVSGAAAQVMAAGYSNTGARQRLRDTAEDLGLSSDEQGYGLVDVAAALGFDSSNN</sequence>
<evidence type="ECO:0000313" key="10">
    <source>
        <dbReference type="Proteomes" id="UP000003751"/>
    </source>
</evidence>
<dbReference type="GO" id="GO:0046872">
    <property type="term" value="F:metal ion binding"/>
    <property type="evidence" value="ECO:0007669"/>
    <property type="project" value="UniProtKB-KW"/>
</dbReference>
<keyword evidence="2 6" id="KW-0645">Protease</keyword>
<dbReference type="PRINTS" id="PR00723">
    <property type="entry name" value="SUBTILISIN"/>
</dbReference>
<dbReference type="SUPFAM" id="SSF52743">
    <property type="entry name" value="Subtilisin-like"/>
    <property type="match status" value="1"/>
</dbReference>
<evidence type="ECO:0000256" key="4">
    <source>
        <dbReference type="ARBA" id="ARBA00022801"/>
    </source>
</evidence>
<comment type="similarity">
    <text evidence="1 6">Belongs to the peptidase S8 family.</text>
</comment>
<evidence type="ECO:0000313" key="11">
    <source>
        <dbReference type="Proteomes" id="UP000184203"/>
    </source>
</evidence>
<dbReference type="PROSITE" id="PS00137">
    <property type="entry name" value="SUBTILASE_HIS"/>
    <property type="match status" value="1"/>
</dbReference>
<reference evidence="8 10" key="1">
    <citation type="journal article" date="2014" name="ISME J.">
        <title>Trehalose/2-sulfotrehalose biosynthesis and glycine-betaine uptake are widely spread mechanisms for osmoadaptation in the Halobacteriales.</title>
        <authorList>
            <person name="Youssef N.H."/>
            <person name="Savage-Ashlock K.N."/>
            <person name="McCully A.L."/>
            <person name="Luedtke B."/>
            <person name="Shaw E.I."/>
            <person name="Hoff W.D."/>
            <person name="Elshahed M.S."/>
        </authorList>
    </citation>
    <scope>NUCLEOTIDE SEQUENCE [LARGE SCALE GENOMIC DNA]</scope>
    <source>
        <strain evidence="8 10">DX253</strain>
    </source>
</reference>
<evidence type="ECO:0000256" key="2">
    <source>
        <dbReference type="ARBA" id="ARBA00022670"/>
    </source>
</evidence>
<dbReference type="OrthoDB" id="341609at2157"/>
<evidence type="ECO:0000256" key="1">
    <source>
        <dbReference type="ARBA" id="ARBA00011073"/>
    </source>
</evidence>
<keyword evidence="4 6" id="KW-0378">Hydrolase</keyword>
<keyword evidence="3" id="KW-0479">Metal-binding</keyword>
<keyword evidence="11" id="KW-1185">Reference proteome</keyword>
<dbReference type="Gene3D" id="3.30.70.80">
    <property type="entry name" value="Peptidase S8 propeptide/proteinase inhibitor I9"/>
    <property type="match status" value="1"/>
</dbReference>
<dbReference type="InterPro" id="IPR015500">
    <property type="entry name" value="Peptidase_S8_subtilisin-rel"/>
</dbReference>
<feature type="active site" description="Charge relay system" evidence="6">
    <location>
        <position position="131"/>
    </location>
</feature>
<organism evidence="8 10">
    <name type="scientific">Haladaptatus paucihalophilus DX253</name>
    <dbReference type="NCBI Taxonomy" id="797209"/>
    <lineage>
        <taxon>Archaea</taxon>
        <taxon>Methanobacteriati</taxon>
        <taxon>Methanobacteriota</taxon>
        <taxon>Stenosarchaea group</taxon>
        <taxon>Halobacteria</taxon>
        <taxon>Halobacteriales</taxon>
        <taxon>Haladaptataceae</taxon>
        <taxon>Haladaptatus</taxon>
    </lineage>
</organism>
<dbReference type="SUPFAM" id="SSF54897">
    <property type="entry name" value="Protease propeptides/inhibitors"/>
    <property type="match status" value="1"/>
</dbReference>
<dbReference type="Proteomes" id="UP000003751">
    <property type="component" value="Unassembled WGS sequence"/>
</dbReference>
<evidence type="ECO:0000256" key="3">
    <source>
        <dbReference type="ARBA" id="ARBA00022723"/>
    </source>
</evidence>
<dbReference type="PROSITE" id="PS51892">
    <property type="entry name" value="SUBTILASE"/>
    <property type="match status" value="1"/>
</dbReference>
<accession>E7QYU9</accession>
<dbReference type="PROSITE" id="PS00136">
    <property type="entry name" value="SUBTILASE_ASP"/>
    <property type="match status" value="1"/>
</dbReference>
<dbReference type="InterPro" id="IPR036852">
    <property type="entry name" value="Peptidase_S8/S53_dom_sf"/>
</dbReference>
<dbReference type="InterPro" id="IPR006311">
    <property type="entry name" value="TAT_signal"/>
</dbReference>
<dbReference type="EMBL" id="FRAN01000001">
    <property type="protein sequence ID" value="SHK02395.1"/>
    <property type="molecule type" value="Genomic_DNA"/>
</dbReference>
<feature type="domain" description="Peptidase S8/S53" evidence="7">
    <location>
        <begin position="122"/>
        <end position="362"/>
    </location>
</feature>
<dbReference type="InterPro" id="IPR050131">
    <property type="entry name" value="Peptidase_S8_subtilisin-like"/>
</dbReference>
<dbReference type="eggNOG" id="arCOG00702">
    <property type="taxonomic scope" value="Archaea"/>
</dbReference>
<dbReference type="AlphaFoldDB" id="E7QYU9"/>
<dbReference type="PANTHER" id="PTHR43806:SF11">
    <property type="entry name" value="CEREVISIN-RELATED"/>
    <property type="match status" value="1"/>
</dbReference>
<evidence type="ECO:0000259" key="7">
    <source>
        <dbReference type="Pfam" id="PF00082"/>
    </source>
</evidence>
<dbReference type="InterPro" id="IPR022398">
    <property type="entry name" value="Peptidase_S8_His-AS"/>
</dbReference>
<dbReference type="CDD" id="cd07477">
    <property type="entry name" value="Peptidases_S8_Subtilisin_subset"/>
    <property type="match status" value="1"/>
</dbReference>
<dbReference type="RefSeq" id="WP_007982848.1">
    <property type="nucleotide sequence ID" value="NZ_AEMG01000028.1"/>
</dbReference>
<dbReference type="PATRIC" id="fig|797209.4.peg.3906"/>
<dbReference type="EMBL" id="AEMG01000028">
    <property type="protein sequence ID" value="EFW90365.1"/>
    <property type="molecule type" value="Genomic_DNA"/>
</dbReference>
<dbReference type="PROSITE" id="PS51318">
    <property type="entry name" value="TAT"/>
    <property type="match status" value="1"/>
</dbReference>
<keyword evidence="5 6" id="KW-0720">Serine protease</keyword>
<dbReference type="InterPro" id="IPR034202">
    <property type="entry name" value="Subtilisin_Carlsberg-like"/>
</dbReference>
<dbReference type="Gene3D" id="3.40.50.200">
    <property type="entry name" value="Peptidase S8/S53 domain"/>
    <property type="match status" value="1"/>
</dbReference>
<name>E7QYU9_HALPU</name>
<dbReference type="InterPro" id="IPR000209">
    <property type="entry name" value="Peptidase_S8/S53_dom"/>
</dbReference>
<evidence type="ECO:0000313" key="8">
    <source>
        <dbReference type="EMBL" id="EFW90365.1"/>
    </source>
</evidence>
<feature type="active site" description="Charge relay system" evidence="6">
    <location>
        <position position="318"/>
    </location>
</feature>
<dbReference type="GO" id="GO:0006508">
    <property type="term" value="P:proteolysis"/>
    <property type="evidence" value="ECO:0007669"/>
    <property type="project" value="UniProtKB-KW"/>
</dbReference>
<reference evidence="11" key="3">
    <citation type="submission" date="2016-11" db="EMBL/GenBank/DDBJ databases">
        <authorList>
            <person name="Varghese N."/>
            <person name="Submissions S."/>
        </authorList>
    </citation>
    <scope>NUCLEOTIDE SEQUENCE [LARGE SCALE GENOMIC DNA]</scope>
    <source>
        <strain evidence="11">DX253</strain>
    </source>
</reference>
<evidence type="ECO:0000256" key="5">
    <source>
        <dbReference type="ARBA" id="ARBA00022825"/>
    </source>
</evidence>
<proteinExistence type="inferred from homology"/>
<feature type="active site" description="Charge relay system" evidence="6">
    <location>
        <position position="162"/>
    </location>
</feature>
<protein>
    <submittedName>
        <fullName evidence="8 9">Subtilisin</fullName>
    </submittedName>
</protein>